<name>A0ACB8TV57_9APHY</name>
<comment type="caution">
    <text evidence="1">The sequence shown here is derived from an EMBL/GenBank/DDBJ whole genome shotgun (WGS) entry which is preliminary data.</text>
</comment>
<dbReference type="Proteomes" id="UP001055072">
    <property type="component" value="Unassembled WGS sequence"/>
</dbReference>
<organism evidence="1 2">
    <name type="scientific">Irpex rosettiformis</name>
    <dbReference type="NCBI Taxonomy" id="378272"/>
    <lineage>
        <taxon>Eukaryota</taxon>
        <taxon>Fungi</taxon>
        <taxon>Dikarya</taxon>
        <taxon>Basidiomycota</taxon>
        <taxon>Agaricomycotina</taxon>
        <taxon>Agaricomycetes</taxon>
        <taxon>Polyporales</taxon>
        <taxon>Irpicaceae</taxon>
        <taxon>Irpex</taxon>
    </lineage>
</organism>
<proteinExistence type="predicted"/>
<evidence type="ECO:0000313" key="2">
    <source>
        <dbReference type="Proteomes" id="UP001055072"/>
    </source>
</evidence>
<sequence length="968" mass="108855">MSARKRKFEAAIKPKFESILDILIEIKPKLSDTKRNSGQPLISDLHNLAAAAESINQQRPRTSHDWLTVADTLDREGAYAYWEHPHAFALCPTFTQESIYGMPPVLSKVAQMMAPGAKLSPHVSHISPGLFQEVRRFLHCMRIHCGLLRIVRLAGFRLIEAGLEPKPSIETLIHVLQLASKAGASLSKTGRHELAAAVLTSAAKYEEQLRIVDDSEQAHQQMKSQAIILYFSSRMEAAWREGNDAVSEFMLQKITENEQRLRFLRQSDREALAAKLLEIGKIVLRNVREADDDTQKTQYHSAIKWLQKAFSLTESPSEPNEAVSQNLKHSILKSLARGYYLTSSHDPNNLDRAEATLSELIRNANMDIEPDVAEHQQLRWMRLAVLKKRNAAESELVDAFKSIIDHMRFSDGDITDILQELKALRDQHPLVVSVHRYTLQKVLETAKGSSPPHVDRLLLSLLFHCSKDIDHARAMQDIEKVLTQAKSADLELSKVPATACLTLLWQFGDRHYNAKRWGEAADWYLCGTHPVFATMARSSHAKCFRKAALCHIQGKEFSAASAVLRRCPGKEAATHYVALLCAVQQGLEDEAIRAVEDMAGAQDFDKKMLLLATQLANESDMKSLLLSVLETLLKAVQKQPDKDIHVEGLSLIRCVIRLVVKLMGEPAANSSSLVPTLLDHFNTARTLITQLQQGKAATVIAKDISWLWRTAYNCAVQGCTEWEDEETVSRLFEVARELLEIYSTSVLTENDSELSVYLANASFASVAGKIFALRKRLQKTDQQTQDAAAEVSEYIRASLRRMEVLSDNKVLTGETRERISSFIRTMHIFLAEVSCYMKDWKQTMEVIENAVRGSTTSIDTLEAIADILWVEKDCPVQVLFSGLEAILHASLDHSSLSVEKFSRWLRAICTILLSRNTQDDRTRAIRYVEQAISVLDEHPSDQQDETTVCHGKLWMSGTKFILPDLPRG</sequence>
<keyword evidence="2" id="KW-1185">Reference proteome</keyword>
<protein>
    <submittedName>
        <fullName evidence="1">Meiosis protein SPO22/ZIP4 like-domain-containing protein</fullName>
    </submittedName>
</protein>
<evidence type="ECO:0000313" key="1">
    <source>
        <dbReference type="EMBL" id="KAI0085689.1"/>
    </source>
</evidence>
<accession>A0ACB8TV57</accession>
<gene>
    <name evidence="1" type="ORF">BDY19DRAFT_965137</name>
</gene>
<dbReference type="EMBL" id="MU274929">
    <property type="protein sequence ID" value="KAI0085689.1"/>
    <property type="molecule type" value="Genomic_DNA"/>
</dbReference>
<reference evidence="1" key="1">
    <citation type="journal article" date="2021" name="Environ. Microbiol.">
        <title>Gene family expansions and transcriptome signatures uncover fungal adaptations to wood decay.</title>
        <authorList>
            <person name="Hage H."/>
            <person name="Miyauchi S."/>
            <person name="Viragh M."/>
            <person name="Drula E."/>
            <person name="Min B."/>
            <person name="Chaduli D."/>
            <person name="Navarro D."/>
            <person name="Favel A."/>
            <person name="Norest M."/>
            <person name="Lesage-Meessen L."/>
            <person name="Balint B."/>
            <person name="Merenyi Z."/>
            <person name="de Eugenio L."/>
            <person name="Morin E."/>
            <person name="Martinez A.T."/>
            <person name="Baldrian P."/>
            <person name="Stursova M."/>
            <person name="Martinez M.J."/>
            <person name="Novotny C."/>
            <person name="Magnuson J.K."/>
            <person name="Spatafora J.W."/>
            <person name="Maurice S."/>
            <person name="Pangilinan J."/>
            <person name="Andreopoulos W."/>
            <person name="LaButti K."/>
            <person name="Hundley H."/>
            <person name="Na H."/>
            <person name="Kuo A."/>
            <person name="Barry K."/>
            <person name="Lipzen A."/>
            <person name="Henrissat B."/>
            <person name="Riley R."/>
            <person name="Ahrendt S."/>
            <person name="Nagy L.G."/>
            <person name="Grigoriev I.V."/>
            <person name="Martin F."/>
            <person name="Rosso M.N."/>
        </authorList>
    </citation>
    <scope>NUCLEOTIDE SEQUENCE</scope>
    <source>
        <strain evidence="1">CBS 384.51</strain>
    </source>
</reference>